<keyword evidence="3" id="KW-0472">Membrane</keyword>
<keyword evidence="3" id="KW-1133">Transmembrane helix</keyword>
<name>A0A1S3K7Q9_LINAN</name>
<feature type="transmembrane region" description="Helical" evidence="3">
    <location>
        <begin position="342"/>
        <end position="363"/>
    </location>
</feature>
<evidence type="ECO:0000259" key="4">
    <source>
        <dbReference type="PROSITE" id="PS50850"/>
    </source>
</evidence>
<feature type="transmembrane region" description="Helical" evidence="3">
    <location>
        <begin position="225"/>
        <end position="246"/>
    </location>
</feature>
<dbReference type="PANTHER" id="PTHR11360:SF284">
    <property type="entry name" value="EG:103B4.3 PROTEIN-RELATED"/>
    <property type="match status" value="1"/>
</dbReference>
<sequence length="848" mass="90757">MTRKRERQPSLQKACSSLSFPDLVLATSFTSLPDLSGVIDTVEQNGAPPGEELDEIDFKGCRDDVDAGWSWVVMVAGALTLFIGNGYVYSVGVFYLPLLEAFHEGEAMTALLGSVFIGLAGTFAVVGSMICNKLNCRIACMIGSCVAAGAFITSSFATSITFLIVSFGLIGGSGLIICYTSAHIITSHYFNKRRAFAIAVMHTGGSLGQVVWAPVTHFFIDQYTWRGACLLLGALALHLLACGALMRPHKYEYLHKKQHKTGCSSVFDLRLFKNIQFNFFALNILILPIAMGMIFVHFPAYAVYSGTSEHSAPTLLSVIGVSCMCCKLILGGALNHPDVDVWTIYTMSQTLVGLLTIAVPLFMSSYSGQMLYSLLFGTYITPFMIGFTPLAAQYVEAAQLGGAIGVLLFANGIGFFIGPVIGAVMYDANKSYAEAMQFAGGCMLANTLLMFLLPVTSSITQNREQKSETDLEQQKSHRFSLLLKQKRESLGIHSSRDDNRIEDVIKGPHLSKVYESAGLCAHGCKLGGCPLCFNQQYSHANGTANIPNGVSQSASTDVCASSFGTNSSVARDVFPIAVSVSTEDGSLIMGNHVGKSISPSETAVGSEMASSLETSHPGVTEKYSEGISFKSDLKADSLNTDEVPEKAKNQNDAEVMLHRSDSDMFSMDLTIVVDTSALETNDNVGHDQILGDQSPLPDTACYLETKKNIGSENSPDNHCATAALVSSLESENNIDANKTKCQFDDSTLSDLATSLDPNEGQERDGGNNLGNANYNAPVATYPVKTNNDNDSPKCRNSISFQTNAATSPGTTQDLHQERCSNFANAPSSSDTKCGVNTATAAVGFDMAS</sequence>
<proteinExistence type="predicted"/>
<feature type="transmembrane region" description="Helical" evidence="3">
    <location>
        <begin position="369"/>
        <end position="392"/>
    </location>
</feature>
<evidence type="ECO:0000313" key="6">
    <source>
        <dbReference type="RefSeq" id="XP_013418532.1"/>
    </source>
</evidence>
<dbReference type="GO" id="GO:0016020">
    <property type="term" value="C:membrane"/>
    <property type="evidence" value="ECO:0007669"/>
    <property type="project" value="UniProtKB-SubCell"/>
</dbReference>
<dbReference type="Pfam" id="PF07690">
    <property type="entry name" value="MFS_1"/>
    <property type="match status" value="1"/>
</dbReference>
<feature type="transmembrane region" description="Helical" evidence="3">
    <location>
        <begin position="279"/>
        <end position="304"/>
    </location>
</feature>
<dbReference type="InterPro" id="IPR020846">
    <property type="entry name" value="MFS_dom"/>
</dbReference>
<protein>
    <submittedName>
        <fullName evidence="6">Monocarboxylate transporter 1</fullName>
    </submittedName>
</protein>
<dbReference type="Proteomes" id="UP000085678">
    <property type="component" value="Unplaced"/>
</dbReference>
<feature type="transmembrane region" description="Helical" evidence="3">
    <location>
        <begin position="194"/>
        <end position="213"/>
    </location>
</feature>
<dbReference type="PANTHER" id="PTHR11360">
    <property type="entry name" value="MONOCARBOXYLATE TRANSPORTER"/>
    <property type="match status" value="1"/>
</dbReference>
<dbReference type="GeneID" id="106179450"/>
<dbReference type="InterPro" id="IPR011701">
    <property type="entry name" value="MFS"/>
</dbReference>
<feature type="region of interest" description="Disordered" evidence="2">
    <location>
        <begin position="752"/>
        <end position="773"/>
    </location>
</feature>
<dbReference type="AlphaFoldDB" id="A0A1S3K7Q9"/>
<feature type="transmembrane region" description="Helical" evidence="3">
    <location>
        <begin position="69"/>
        <end position="90"/>
    </location>
</feature>
<feature type="transmembrane region" description="Helical" evidence="3">
    <location>
        <begin position="110"/>
        <end position="131"/>
    </location>
</feature>
<evidence type="ECO:0000256" key="2">
    <source>
        <dbReference type="SAM" id="MobiDB-lite"/>
    </source>
</evidence>
<comment type="subcellular location">
    <subcellularLocation>
        <location evidence="1">Membrane</location>
        <topology evidence="1">Multi-pass membrane protein</topology>
    </subcellularLocation>
</comment>
<feature type="transmembrane region" description="Helical" evidence="3">
    <location>
        <begin position="438"/>
        <end position="456"/>
    </location>
</feature>
<dbReference type="InterPro" id="IPR050327">
    <property type="entry name" value="Proton-linked_MCT"/>
</dbReference>
<reference evidence="6" key="1">
    <citation type="submission" date="2025-08" db="UniProtKB">
        <authorList>
            <consortium name="RefSeq"/>
        </authorList>
    </citation>
    <scope>IDENTIFICATION</scope>
    <source>
        <tissue evidence="6">Gonads</tissue>
    </source>
</reference>
<accession>A0A1S3K7Q9</accession>
<gene>
    <name evidence="6" type="primary">LOC106179450</name>
</gene>
<keyword evidence="3" id="KW-0812">Transmembrane</keyword>
<evidence type="ECO:0000313" key="5">
    <source>
        <dbReference type="Proteomes" id="UP000085678"/>
    </source>
</evidence>
<keyword evidence="5" id="KW-1185">Reference proteome</keyword>
<dbReference type="OrthoDB" id="6499973at2759"/>
<organism evidence="5 6">
    <name type="scientific">Lingula anatina</name>
    <name type="common">Brachiopod</name>
    <name type="synonym">Lingula unguis</name>
    <dbReference type="NCBI Taxonomy" id="7574"/>
    <lineage>
        <taxon>Eukaryota</taxon>
        <taxon>Metazoa</taxon>
        <taxon>Spiralia</taxon>
        <taxon>Lophotrochozoa</taxon>
        <taxon>Brachiopoda</taxon>
        <taxon>Linguliformea</taxon>
        <taxon>Lingulata</taxon>
        <taxon>Lingulida</taxon>
        <taxon>Linguloidea</taxon>
        <taxon>Lingulidae</taxon>
        <taxon>Lingula</taxon>
    </lineage>
</organism>
<evidence type="ECO:0000256" key="1">
    <source>
        <dbReference type="ARBA" id="ARBA00004141"/>
    </source>
</evidence>
<feature type="transmembrane region" description="Helical" evidence="3">
    <location>
        <begin position="138"/>
        <end position="156"/>
    </location>
</feature>
<evidence type="ECO:0000256" key="3">
    <source>
        <dbReference type="SAM" id="Phobius"/>
    </source>
</evidence>
<dbReference type="RefSeq" id="XP_013418532.1">
    <property type="nucleotide sequence ID" value="XM_013563078.1"/>
</dbReference>
<dbReference type="KEGG" id="lak:106179450"/>
<dbReference type="PROSITE" id="PS50850">
    <property type="entry name" value="MFS"/>
    <property type="match status" value="1"/>
</dbReference>
<dbReference type="GO" id="GO:0008028">
    <property type="term" value="F:monocarboxylic acid transmembrane transporter activity"/>
    <property type="evidence" value="ECO:0007669"/>
    <property type="project" value="TreeGrafter"/>
</dbReference>
<dbReference type="InParanoid" id="A0A1S3K7Q9"/>
<dbReference type="SUPFAM" id="SSF103473">
    <property type="entry name" value="MFS general substrate transporter"/>
    <property type="match status" value="1"/>
</dbReference>
<dbReference type="Gene3D" id="1.20.1250.20">
    <property type="entry name" value="MFS general substrate transporter like domains"/>
    <property type="match status" value="2"/>
</dbReference>
<dbReference type="InterPro" id="IPR036259">
    <property type="entry name" value="MFS_trans_sf"/>
</dbReference>
<feature type="transmembrane region" description="Helical" evidence="3">
    <location>
        <begin position="162"/>
        <end position="182"/>
    </location>
</feature>
<dbReference type="CDD" id="cd17352">
    <property type="entry name" value="MFS_MCT_SLC16"/>
    <property type="match status" value="1"/>
</dbReference>
<feature type="transmembrane region" description="Helical" evidence="3">
    <location>
        <begin position="404"/>
        <end position="426"/>
    </location>
</feature>
<feature type="domain" description="Major facilitator superfamily (MFS) profile" evidence="4">
    <location>
        <begin position="70"/>
        <end position="457"/>
    </location>
</feature>